<dbReference type="PANTHER" id="PTHR45036:SF1">
    <property type="entry name" value="METHYLTRANSFERASE LIKE 7A"/>
    <property type="match status" value="1"/>
</dbReference>
<keyword evidence="2" id="KW-0808">Transferase</keyword>
<dbReference type="Pfam" id="PF08241">
    <property type="entry name" value="Methyltransf_11"/>
    <property type="match status" value="1"/>
</dbReference>
<dbReference type="InterPro" id="IPR013216">
    <property type="entry name" value="Methyltransf_11"/>
</dbReference>
<feature type="domain" description="Methyltransferase type 11" evidence="1">
    <location>
        <begin position="42"/>
        <end position="137"/>
    </location>
</feature>
<dbReference type="CDD" id="cd02440">
    <property type="entry name" value="AdoMet_MTases"/>
    <property type="match status" value="1"/>
</dbReference>
<reference evidence="2 3" key="1">
    <citation type="submission" date="2024-02" db="EMBL/GenBank/DDBJ databases">
        <title>STSV induces naive adaptation in Sulfolobus.</title>
        <authorList>
            <person name="Xiang X."/>
            <person name="Song M."/>
        </authorList>
    </citation>
    <scope>NUCLEOTIDE SEQUENCE [LARGE SCALE GENOMIC DNA]</scope>
    <source>
        <strain evidence="2 3">RT2</strain>
    </source>
</reference>
<dbReference type="InterPro" id="IPR052356">
    <property type="entry name" value="Thiol_S-MT"/>
</dbReference>
<evidence type="ECO:0000313" key="2">
    <source>
        <dbReference type="EMBL" id="WWQ61222.1"/>
    </source>
</evidence>
<keyword evidence="2" id="KW-0489">Methyltransferase</keyword>
<name>A0AAX4L2X4_9CREN</name>
<dbReference type="EMBL" id="CP146016">
    <property type="protein sequence ID" value="WWQ61222.1"/>
    <property type="molecule type" value="Genomic_DNA"/>
</dbReference>
<dbReference type="InterPro" id="IPR029063">
    <property type="entry name" value="SAM-dependent_MTases_sf"/>
</dbReference>
<dbReference type="Gene3D" id="3.40.50.150">
    <property type="entry name" value="Vaccinia Virus protein VP39"/>
    <property type="match status" value="1"/>
</dbReference>
<dbReference type="GO" id="GO:0032259">
    <property type="term" value="P:methylation"/>
    <property type="evidence" value="ECO:0007669"/>
    <property type="project" value="UniProtKB-KW"/>
</dbReference>
<organism evidence="2 3">
    <name type="scientific">Sulfolobus tengchongensis</name>
    <dbReference type="NCBI Taxonomy" id="207809"/>
    <lineage>
        <taxon>Archaea</taxon>
        <taxon>Thermoproteota</taxon>
        <taxon>Thermoprotei</taxon>
        <taxon>Sulfolobales</taxon>
        <taxon>Sulfolobaceae</taxon>
        <taxon>Sulfolobus</taxon>
    </lineage>
</organism>
<dbReference type="AlphaFoldDB" id="A0AAX4L2X4"/>
<proteinExistence type="predicted"/>
<protein>
    <submittedName>
        <fullName evidence="2">Class I SAM-dependent methyltransferase</fullName>
        <ecNumber evidence="2">2.1.-.-</ecNumber>
    </submittedName>
</protein>
<dbReference type="GO" id="GO:0008757">
    <property type="term" value="F:S-adenosylmethionine-dependent methyltransferase activity"/>
    <property type="evidence" value="ECO:0007669"/>
    <property type="project" value="InterPro"/>
</dbReference>
<evidence type="ECO:0000313" key="3">
    <source>
        <dbReference type="Proteomes" id="UP001432202"/>
    </source>
</evidence>
<dbReference type="SUPFAM" id="SSF53335">
    <property type="entry name" value="S-adenosyl-L-methionine-dependent methyltransferases"/>
    <property type="match status" value="1"/>
</dbReference>
<dbReference type="EC" id="2.1.-.-" evidence="2"/>
<dbReference type="Proteomes" id="UP001432202">
    <property type="component" value="Chromosome"/>
</dbReference>
<dbReference type="GeneID" id="89335868"/>
<evidence type="ECO:0000259" key="1">
    <source>
        <dbReference type="Pfam" id="PF08241"/>
    </source>
</evidence>
<dbReference type="RefSeq" id="WP_338603200.1">
    <property type="nucleotide sequence ID" value="NZ_CP146016.1"/>
</dbReference>
<dbReference type="PANTHER" id="PTHR45036">
    <property type="entry name" value="METHYLTRANSFERASE LIKE 7B"/>
    <property type="match status" value="1"/>
</dbReference>
<keyword evidence="3" id="KW-1185">Reference proteome</keyword>
<sequence length="138" mass="15719">MIHKGKKVSSSNQPSSDFHGFGEDIRREIASKIKIKSNLRVLDVGTGFGRNVRFLSSIIPPPREIWSIDADAEAIEKVKLELEKEKLTDGIYFKQGIAEDLPFPDEYFDYVVSVMLLHHMTSIENGIREMVRVTKKGR</sequence>
<gene>
    <name evidence="2" type="ORF">V6M85_03830</name>
</gene>
<accession>A0AAX4L2X4</accession>